<evidence type="ECO:0000256" key="1">
    <source>
        <dbReference type="SAM" id="MobiDB-lite"/>
    </source>
</evidence>
<organism evidence="2 3">
    <name type="scientific">Sulfobacillus benefaciens</name>
    <dbReference type="NCBI Taxonomy" id="453960"/>
    <lineage>
        <taxon>Bacteria</taxon>
        <taxon>Bacillati</taxon>
        <taxon>Bacillota</taxon>
        <taxon>Clostridia</taxon>
        <taxon>Eubacteriales</taxon>
        <taxon>Clostridiales Family XVII. Incertae Sedis</taxon>
        <taxon>Sulfobacillus</taxon>
    </lineage>
</organism>
<dbReference type="AlphaFoldDB" id="A0A2T2X934"/>
<dbReference type="EMBL" id="PXYT01000005">
    <property type="protein sequence ID" value="PSR31023.1"/>
    <property type="molecule type" value="Genomic_DNA"/>
</dbReference>
<gene>
    <name evidence="2" type="ORF">C7B43_04020</name>
</gene>
<protein>
    <submittedName>
        <fullName evidence="2">Uncharacterized protein</fullName>
    </submittedName>
</protein>
<sequence>MLLMNPEHQEKPLTTSIAKHPTTCRERQRIRDLARMLAMGIPQGYTVEECIQAVHTEARLVHGKYDRWVGWKENTDIETLFASRRAMHKHHSAYLDTIAEE</sequence>
<accession>A0A2T2X934</accession>
<evidence type="ECO:0000313" key="3">
    <source>
        <dbReference type="Proteomes" id="UP000242699"/>
    </source>
</evidence>
<evidence type="ECO:0000313" key="2">
    <source>
        <dbReference type="EMBL" id="PSR31023.1"/>
    </source>
</evidence>
<proteinExistence type="predicted"/>
<dbReference type="Proteomes" id="UP000242699">
    <property type="component" value="Unassembled WGS sequence"/>
</dbReference>
<comment type="caution">
    <text evidence="2">The sequence shown here is derived from an EMBL/GenBank/DDBJ whole genome shotgun (WGS) entry which is preliminary data.</text>
</comment>
<reference evidence="2 3" key="1">
    <citation type="journal article" date="2014" name="BMC Genomics">
        <title>Comparison of environmental and isolate Sulfobacillus genomes reveals diverse carbon, sulfur, nitrogen, and hydrogen metabolisms.</title>
        <authorList>
            <person name="Justice N.B."/>
            <person name="Norman A."/>
            <person name="Brown C.T."/>
            <person name="Singh A."/>
            <person name="Thomas B.C."/>
            <person name="Banfield J.F."/>
        </authorList>
    </citation>
    <scope>NUCLEOTIDE SEQUENCE [LARGE SCALE GENOMIC DNA]</scope>
    <source>
        <strain evidence="2">AMDSBA1</strain>
    </source>
</reference>
<feature type="region of interest" description="Disordered" evidence="1">
    <location>
        <begin position="1"/>
        <end position="20"/>
    </location>
</feature>
<name>A0A2T2X934_9FIRM</name>